<gene>
    <name evidence="2" type="ORF">AMSG_11833</name>
</gene>
<dbReference type="EMBL" id="GL349451">
    <property type="protein sequence ID" value="KNC48470.1"/>
    <property type="molecule type" value="Genomic_DNA"/>
</dbReference>
<evidence type="ECO:0000256" key="1">
    <source>
        <dbReference type="SAM" id="Phobius"/>
    </source>
</evidence>
<accession>A0A0L0D8A0</accession>
<keyword evidence="1" id="KW-0812">Transmembrane</keyword>
<keyword evidence="1" id="KW-0472">Membrane</keyword>
<keyword evidence="1" id="KW-1133">Transmembrane helix</keyword>
<organism evidence="2 3">
    <name type="scientific">Thecamonas trahens ATCC 50062</name>
    <dbReference type="NCBI Taxonomy" id="461836"/>
    <lineage>
        <taxon>Eukaryota</taxon>
        <taxon>Apusozoa</taxon>
        <taxon>Apusomonadida</taxon>
        <taxon>Apusomonadidae</taxon>
        <taxon>Thecamonas</taxon>
    </lineage>
</organism>
<evidence type="ECO:0000313" key="3">
    <source>
        <dbReference type="Proteomes" id="UP000054408"/>
    </source>
</evidence>
<evidence type="ECO:0000313" key="2">
    <source>
        <dbReference type="EMBL" id="KNC48470.1"/>
    </source>
</evidence>
<sequence length="773" mass="81508">MSVFTKQRTTGARLGLVLVLVVVVVLVLPLAAEATTAAMEELAGEADGGGGEAIRIEGEWWAEDAGVKGKGMVKTPVAPKYVGTIKMGTSGSWKRVKADRTYLNNVIFLAGTTLIGMVDGGVMAHKTWQLPPGVSSPIGYYSQPYYGYLALTPSPDLLVYYRCDDPCSDRGQDCALTPYLNLTLPNVTASTDWVDLATGESEVNGQSFGYLFGDDLTVVEVSDLGDPDNAFVSATFSLSDLVPAVVAKYPYLLAAVGTDYNPNSRTHLWIVLTTEDPVTASSPPPAVVLTFAIGVRKVEVVSFTLPTPMGIVHYTGFVSLTHYGVNGTNLIAYDDDKPGQNITASWPALGMTASACAVDSGAAEEGDHGMFVASRLTSGTGSQIVILDSDTGVVSRIGSGPSTPSTVAWCSTHYHYNSDKFIAFADRSYHNNVMFVAGSSVVGVVDGEVMDHAAWLLPAGVSAAVGYYVEPYNGYLALATAHNLLQYYKCDNPFSNYHQECSLKLHSSLTLPNVSASASWVDVATGSSPVTGDSYGYLFADDLTVVEIKDFATPDDAIVTRTFSLAEVVPSVAVTYPYLLAVDGVAYDPYARNSIMITLTGVDPTTPKGKQPPGALVNFVVGGGAAEATVSFAMPTPMGVVFYGEWLAMTYYGAGTTEMMAFDLSQHTLNITLSWPVSGTTTSACAVDSGAINSRDHSAFVVSRGGSGVAAEVVYVDSHAKTASPPATSSGEPSFVAKCTTHFNYAKSAFIAYVPSTASNGSQLVAVFSYDVQ</sequence>
<dbReference type="Proteomes" id="UP000054408">
    <property type="component" value="Unassembled WGS sequence"/>
</dbReference>
<proteinExistence type="predicted"/>
<name>A0A0L0D8A0_THETB</name>
<reference evidence="2 3" key="1">
    <citation type="submission" date="2010-05" db="EMBL/GenBank/DDBJ databases">
        <title>The Genome Sequence of Thecamonas trahens ATCC 50062.</title>
        <authorList>
            <consortium name="The Broad Institute Genome Sequencing Platform"/>
            <person name="Russ C."/>
            <person name="Cuomo C."/>
            <person name="Shea T."/>
            <person name="Young S.K."/>
            <person name="Zeng Q."/>
            <person name="Koehrsen M."/>
            <person name="Haas B."/>
            <person name="Borodovsky M."/>
            <person name="Guigo R."/>
            <person name="Alvarado L."/>
            <person name="Berlin A."/>
            <person name="Bochicchio J."/>
            <person name="Borenstein D."/>
            <person name="Chapman S."/>
            <person name="Chen Z."/>
            <person name="Freedman E."/>
            <person name="Gellesch M."/>
            <person name="Goldberg J."/>
            <person name="Griggs A."/>
            <person name="Gujja S."/>
            <person name="Heilman E."/>
            <person name="Heiman D."/>
            <person name="Hepburn T."/>
            <person name="Howarth C."/>
            <person name="Jen D."/>
            <person name="Larson L."/>
            <person name="Mehta T."/>
            <person name="Park D."/>
            <person name="Pearson M."/>
            <person name="Roberts A."/>
            <person name="Saif S."/>
            <person name="Shenoy N."/>
            <person name="Sisk P."/>
            <person name="Stolte C."/>
            <person name="Sykes S."/>
            <person name="Thomson T."/>
            <person name="Walk T."/>
            <person name="White J."/>
            <person name="Yandava C."/>
            <person name="Burger G."/>
            <person name="Gray M.W."/>
            <person name="Holland P.W.H."/>
            <person name="King N."/>
            <person name="Lang F.B.F."/>
            <person name="Roger A.J."/>
            <person name="Ruiz-Trillo I."/>
            <person name="Lander E."/>
            <person name="Nusbaum C."/>
        </authorList>
    </citation>
    <scope>NUCLEOTIDE SEQUENCE [LARGE SCALE GENOMIC DNA]</scope>
    <source>
        <strain evidence="2 3">ATCC 50062</strain>
    </source>
</reference>
<dbReference type="AlphaFoldDB" id="A0A0L0D8A0"/>
<dbReference type="GeneID" id="25569748"/>
<keyword evidence="3" id="KW-1185">Reference proteome</keyword>
<protein>
    <submittedName>
        <fullName evidence="2">Uncharacterized protein</fullName>
    </submittedName>
</protein>
<dbReference type="RefSeq" id="XP_013758668.1">
    <property type="nucleotide sequence ID" value="XM_013903214.1"/>
</dbReference>
<feature type="transmembrane region" description="Helical" evidence="1">
    <location>
        <begin position="12"/>
        <end position="32"/>
    </location>
</feature>